<dbReference type="AlphaFoldDB" id="A0A1Q9CYT8"/>
<keyword evidence="2" id="KW-1185">Reference proteome</keyword>
<dbReference type="OrthoDB" id="406714at2759"/>
<proteinExistence type="predicted"/>
<sequence length="794" mass="88896">MGRYGSLEENRIWRSLRDRLWHILYWPELSAFWVMLSSLHPAALLQIEAHLPEVGGWWWKLLLTGPLLRSLVMGGLTAWGTWKSEFPVAEELCIALLVLNGVALAELLSFVDDTSSEELLGSGIPSIADLMEVDRKLREDAEELQRCRAEKIGELQESLRRGGVEPAEVQRLIAAGYQSMDQLKELNDGDLMELGMVPRARAQFRKAMAGFVPAPDDSEAFKEELTAKYGVPGRVFDGCTEQEVLLGSEMEERLTTLRQKKGFRRWRQDRLQGKTLTEDLVQPGMLVQRGPRGATTPQQHLETPGQDDYHEDGDGLGKVLGWRTASGEARGIVDAVPAHAGWVRIEWQATGYAKNYRLKSITARRGELVIAPSSDRAHDLEDVPKGELQQHHLRCTFGYRSGPKYAHYAKFDIRPEACKKVAEFEHGDVVTDQNGRTSTCIGLKWDSSEKRASMYFHVDGAEGAGKHGDQDLDTSLHKISQRHVQEVMREDVEGASDGEIDHDERDWVASNLQPTLRYKTRTGRLMVLDTRQDMIAKFRVPYKSGDVLQDKRDGEKMTCIGVAQDPKHAVLAQAGHEKRGNRVTGSIAELWFHVEGSEGAGVNKRHFRELSRYTVVGTRPVEPMAADSDAGLDPESIRASLRELRGQLCCDFTFPCGTSRVRADAGFDVRPDLVKKITGWQPGTVVKHAAHPDARLTLIGIAEGDDGCPAVWWHYEDADERHPGAGLIEGWEALRDDMTETGERRDLAVLRQRLRATEPCWIETQSGPTLLGSTRGQAEFEKLRALEQLLKKDG</sequence>
<evidence type="ECO:0000313" key="1">
    <source>
        <dbReference type="EMBL" id="OLP88060.1"/>
    </source>
</evidence>
<name>A0A1Q9CYT8_SYMMI</name>
<organism evidence="1 2">
    <name type="scientific">Symbiodinium microadriaticum</name>
    <name type="common">Dinoflagellate</name>
    <name type="synonym">Zooxanthella microadriatica</name>
    <dbReference type="NCBI Taxonomy" id="2951"/>
    <lineage>
        <taxon>Eukaryota</taxon>
        <taxon>Sar</taxon>
        <taxon>Alveolata</taxon>
        <taxon>Dinophyceae</taxon>
        <taxon>Suessiales</taxon>
        <taxon>Symbiodiniaceae</taxon>
        <taxon>Symbiodinium</taxon>
    </lineage>
</organism>
<comment type="caution">
    <text evidence="1">The sequence shown here is derived from an EMBL/GenBank/DDBJ whole genome shotgun (WGS) entry which is preliminary data.</text>
</comment>
<reference evidence="1 2" key="1">
    <citation type="submission" date="2016-02" db="EMBL/GenBank/DDBJ databases">
        <title>Genome analysis of coral dinoflagellate symbionts highlights evolutionary adaptations to a symbiotic lifestyle.</title>
        <authorList>
            <person name="Aranda M."/>
            <person name="Li Y."/>
            <person name="Liew Y.J."/>
            <person name="Baumgarten S."/>
            <person name="Simakov O."/>
            <person name="Wilson M."/>
            <person name="Piel J."/>
            <person name="Ashoor H."/>
            <person name="Bougouffa S."/>
            <person name="Bajic V.B."/>
            <person name="Ryu T."/>
            <person name="Ravasi T."/>
            <person name="Bayer T."/>
            <person name="Micklem G."/>
            <person name="Kim H."/>
            <person name="Bhak J."/>
            <person name="Lajeunesse T.C."/>
            <person name="Voolstra C.R."/>
        </authorList>
    </citation>
    <scope>NUCLEOTIDE SEQUENCE [LARGE SCALE GENOMIC DNA]</scope>
    <source>
        <strain evidence="1 2">CCMP2467</strain>
    </source>
</reference>
<dbReference type="Proteomes" id="UP000186817">
    <property type="component" value="Unassembled WGS sequence"/>
</dbReference>
<dbReference type="EMBL" id="LSRX01000830">
    <property type="protein sequence ID" value="OLP88060.1"/>
    <property type="molecule type" value="Genomic_DNA"/>
</dbReference>
<accession>A0A1Q9CYT8</accession>
<evidence type="ECO:0000313" key="2">
    <source>
        <dbReference type="Proteomes" id="UP000186817"/>
    </source>
</evidence>
<gene>
    <name evidence="1" type="ORF">AK812_SmicGene30662</name>
</gene>
<protein>
    <submittedName>
        <fullName evidence="1">Uncharacterized protein</fullName>
    </submittedName>
</protein>